<evidence type="ECO:0000313" key="6">
    <source>
        <dbReference type="EMBL" id="MDX8535890.1"/>
    </source>
</evidence>
<dbReference type="InterPro" id="IPR036291">
    <property type="entry name" value="NAD(P)-bd_dom_sf"/>
</dbReference>
<organism evidence="6 7">
    <name type="scientific">Mesorhizobium vachelliae</name>
    <dbReference type="NCBI Taxonomy" id="3072309"/>
    <lineage>
        <taxon>Bacteria</taxon>
        <taxon>Pseudomonadati</taxon>
        <taxon>Pseudomonadota</taxon>
        <taxon>Alphaproteobacteria</taxon>
        <taxon>Hyphomicrobiales</taxon>
        <taxon>Phyllobacteriaceae</taxon>
        <taxon>Mesorhizobium</taxon>
    </lineage>
</organism>
<dbReference type="Pfam" id="PF13607">
    <property type="entry name" value="Succ_CoA_lig"/>
    <property type="match status" value="1"/>
</dbReference>
<evidence type="ECO:0000256" key="1">
    <source>
        <dbReference type="ARBA" id="ARBA00022532"/>
    </source>
</evidence>
<dbReference type="InterPro" id="IPR013815">
    <property type="entry name" value="ATP_grasp_subdomain_1"/>
</dbReference>
<feature type="domain" description="CoA-binding" evidence="5">
    <location>
        <begin position="8"/>
        <end position="103"/>
    </location>
</feature>
<dbReference type="SUPFAM" id="SSF56059">
    <property type="entry name" value="Glutathione synthetase ATP-binding domain-like"/>
    <property type="match status" value="1"/>
</dbReference>
<evidence type="ECO:0000256" key="4">
    <source>
        <dbReference type="ARBA" id="ARBA00022840"/>
    </source>
</evidence>
<dbReference type="PANTHER" id="PTHR43334">
    <property type="entry name" value="ACETATE--COA LIGASE [ADP-FORMING]"/>
    <property type="match status" value="1"/>
</dbReference>
<evidence type="ECO:0000313" key="7">
    <source>
        <dbReference type="Proteomes" id="UP001285154"/>
    </source>
</evidence>
<dbReference type="InterPro" id="IPR032875">
    <property type="entry name" value="Succ_CoA_lig_flav_dom"/>
</dbReference>
<accession>A0ABU5AF40</accession>
<dbReference type="EMBL" id="JAVIIQ010000035">
    <property type="protein sequence ID" value="MDX8535890.1"/>
    <property type="molecule type" value="Genomic_DNA"/>
</dbReference>
<evidence type="ECO:0000256" key="3">
    <source>
        <dbReference type="ARBA" id="ARBA00022741"/>
    </source>
</evidence>
<dbReference type="Pfam" id="PF13549">
    <property type="entry name" value="ATP-grasp_5"/>
    <property type="match status" value="1"/>
</dbReference>
<keyword evidence="3" id="KW-0547">Nucleotide-binding</keyword>
<dbReference type="InterPro" id="IPR016102">
    <property type="entry name" value="Succinyl-CoA_synth-like"/>
</dbReference>
<dbReference type="PANTHER" id="PTHR43334:SF1">
    <property type="entry name" value="3-HYDROXYPROPIONATE--COA LIGASE [ADP-FORMING]"/>
    <property type="match status" value="1"/>
</dbReference>
<proteinExistence type="predicted"/>
<comment type="caution">
    <text evidence="6">The sequence shown here is derived from an EMBL/GenBank/DDBJ whole genome shotgun (WGS) entry which is preliminary data.</text>
</comment>
<dbReference type="Gene3D" id="3.30.470.20">
    <property type="entry name" value="ATP-grasp fold, B domain"/>
    <property type="match status" value="1"/>
</dbReference>
<gene>
    <name evidence="6" type="ORF">RFM42_33455</name>
</gene>
<dbReference type="Gene3D" id="3.30.1490.20">
    <property type="entry name" value="ATP-grasp fold, A domain"/>
    <property type="match status" value="1"/>
</dbReference>
<dbReference type="Pfam" id="PF19045">
    <property type="entry name" value="Ligase_CoA_2"/>
    <property type="match status" value="1"/>
</dbReference>
<keyword evidence="2 6" id="KW-0436">Ligase</keyword>
<dbReference type="Pfam" id="PF13380">
    <property type="entry name" value="CoA_binding_2"/>
    <property type="match status" value="1"/>
</dbReference>
<dbReference type="InterPro" id="IPR043938">
    <property type="entry name" value="Ligase_CoA_dom"/>
</dbReference>
<dbReference type="Gene3D" id="3.40.50.720">
    <property type="entry name" value="NAD(P)-binding Rossmann-like Domain"/>
    <property type="match status" value="1"/>
</dbReference>
<dbReference type="Gene3D" id="3.40.50.261">
    <property type="entry name" value="Succinyl-CoA synthetase domains"/>
    <property type="match status" value="2"/>
</dbReference>
<dbReference type="Proteomes" id="UP001285154">
    <property type="component" value="Unassembled WGS sequence"/>
</dbReference>
<keyword evidence="1" id="KW-0816">Tricarboxylic acid cycle</keyword>
<dbReference type="SMART" id="SM00881">
    <property type="entry name" value="CoA_binding"/>
    <property type="match status" value="1"/>
</dbReference>
<evidence type="ECO:0000256" key="2">
    <source>
        <dbReference type="ARBA" id="ARBA00022598"/>
    </source>
</evidence>
<keyword evidence="4" id="KW-0067">ATP-binding</keyword>
<protein>
    <submittedName>
        <fullName evidence="6">Acetate--CoA ligase family protein</fullName>
    </submittedName>
</protein>
<sequence length="714" mass="76136">MNTALNRILCARSLAIIGASSDPAKRGYQAIRQLLSDGFAGRIFPINPKSREILGLKCYPSVLDVGETIDAALICTPAKMSPGILDQCGQKGITGVIVLAAGFAEIGPEGAKLADECLAVAQRNNVRIIGPNTNGVFNLHNRMNLVGVQGVEPGGIGIVSQSGNMSLALITEAKRRGGLGFSTYVGVGNQLDVRFNEYLEYFGQDQETKAAVFYVEGFKNGRKFLDVCREVAKKKPVIIYKSGRTAAGQNAASSHTGALAGSFALTRDLLRQAGATVIEQSDKILSVAEGLSKLPVASGDRVAILSDGGGHGTITTDTLIEHGLTLAELSDETRMRLAGMLPASASLTNPVDVAGGTDENPACFADCAQILLEDPGVDILMIIGIFGGYAMRFSESLLEMEIETSRRVADLARRYGKPLVVQSVYGTLRPKPLEYLKELGIPLFIWPENAVRCVAELVRYSGARRRIARAQPLIPGPAKKAAQSIISGARSEGRDSLYEHEAKTLLATYGVTVPPHLVVREAGELVHVTAKLGDDPMAMKIVSQDILHKSEAGGVKLEISGGKALCSSFEAILENAHAFNPRARIHGVLVSPMARPGVEVIVGVVHDPIFGPVIMFGLGGIFVEVLKDVSFRALPICDEDAQEMIEEIQSKAILNGVRGAAPVDKSALVDLIMKVAMVSQLHPEIAEIDLNPIIARDDGYDVVDARMIFSNDGD</sequence>
<dbReference type="SUPFAM" id="SSF51735">
    <property type="entry name" value="NAD(P)-binding Rossmann-fold domains"/>
    <property type="match status" value="1"/>
</dbReference>
<evidence type="ECO:0000259" key="5">
    <source>
        <dbReference type="SMART" id="SM00881"/>
    </source>
</evidence>
<reference evidence="6 7" key="1">
    <citation type="submission" date="2023-08" db="EMBL/GenBank/DDBJ databases">
        <title>Implementing the SeqCode for naming new Mesorhizobium species isolated from Vachellia karroo root nodules.</title>
        <authorList>
            <person name="Van Lill M."/>
        </authorList>
    </citation>
    <scope>NUCLEOTIDE SEQUENCE [LARGE SCALE GENOMIC DNA]</scope>
    <source>
        <strain evidence="6 7">VK25D</strain>
    </source>
</reference>
<dbReference type="InterPro" id="IPR003781">
    <property type="entry name" value="CoA-bd"/>
</dbReference>
<dbReference type="InterPro" id="IPR051538">
    <property type="entry name" value="Acyl-CoA_Synth/Transferase"/>
</dbReference>
<dbReference type="GO" id="GO:0016874">
    <property type="term" value="F:ligase activity"/>
    <property type="evidence" value="ECO:0007669"/>
    <property type="project" value="UniProtKB-KW"/>
</dbReference>
<dbReference type="RefSeq" id="WP_320253435.1">
    <property type="nucleotide sequence ID" value="NZ_JAVIIQ010000035.1"/>
</dbReference>
<name>A0ABU5AF40_9HYPH</name>
<dbReference type="SUPFAM" id="SSF52210">
    <property type="entry name" value="Succinyl-CoA synthetase domains"/>
    <property type="match status" value="2"/>
</dbReference>
<keyword evidence="7" id="KW-1185">Reference proteome</keyword>